<dbReference type="EMBL" id="CAXAMN010001536">
    <property type="protein sequence ID" value="CAK8994927.1"/>
    <property type="molecule type" value="Genomic_DNA"/>
</dbReference>
<feature type="non-terminal residue" evidence="1">
    <location>
        <position position="1"/>
    </location>
</feature>
<dbReference type="Proteomes" id="UP001642484">
    <property type="component" value="Unassembled WGS sequence"/>
</dbReference>
<sequence>LANLAGNSYVSSSALAKILESVKHNPELLNESTSRYTLKRRREEEVVVTGIYGDLVKEMHCTGKDGNPVTICYADPVVTVDHLARISPAYRETLRHKAARCSPVDQAWQICVYADEVLPGNVLRAVSSRKCWAVYWTFLQLEEALGSELCWNTFTVATSDQVKRLEDGLSQLMREVFRRLGGGFQDGVYIEGVGILKAELRLMISDEGALKQTLMCKGASGNKCCIMCRNCVLHASELWKHGDGLVSHVEHEFGRFRRHSDETLWSVCDHLAAKKPHLRKGEFAQLEQSLGMNFGTHGCLFDLEENLAPNIHGSVGLDALPTRSRSDVAESICNRGESCHSGIQGKACWLHSIGLSVFVSLRELSRLSQKHLRNSKLAYSEDDVLPKHHFTQHLGPLLRSQGYLLSCFTHERRHKFVKLYGTASRNVNAKWSRNLLLETSLAQFQRLEGMEGSLLRNVGLEPPILPAPDVVRQSLELCTGMSLAHTIVEYALQARIQFGTCRRDDLVRCASGSEVVYGQVHLRVRAGECWSMISPWETAGKNQLRIKHDSVWVPTETVQGVLTWKKEGVTALITPQRF</sequence>
<keyword evidence="2" id="KW-1185">Reference proteome</keyword>
<protein>
    <recommendedName>
        <fullName evidence="3">DNA-directed DNA polymerase</fullName>
    </recommendedName>
</protein>
<evidence type="ECO:0000313" key="1">
    <source>
        <dbReference type="EMBL" id="CAK8994927.1"/>
    </source>
</evidence>
<organism evidence="1 2">
    <name type="scientific">Durusdinium trenchii</name>
    <dbReference type="NCBI Taxonomy" id="1381693"/>
    <lineage>
        <taxon>Eukaryota</taxon>
        <taxon>Sar</taxon>
        <taxon>Alveolata</taxon>
        <taxon>Dinophyceae</taxon>
        <taxon>Suessiales</taxon>
        <taxon>Symbiodiniaceae</taxon>
        <taxon>Durusdinium</taxon>
    </lineage>
</organism>
<reference evidence="1 2" key="1">
    <citation type="submission" date="2024-02" db="EMBL/GenBank/DDBJ databases">
        <authorList>
            <person name="Chen Y."/>
            <person name="Shah S."/>
            <person name="Dougan E. K."/>
            <person name="Thang M."/>
            <person name="Chan C."/>
        </authorList>
    </citation>
    <scope>NUCLEOTIDE SEQUENCE [LARGE SCALE GENOMIC DNA]</scope>
</reference>
<comment type="caution">
    <text evidence="1">The sequence shown here is derived from an EMBL/GenBank/DDBJ whole genome shotgun (WGS) entry which is preliminary data.</text>
</comment>
<evidence type="ECO:0000313" key="2">
    <source>
        <dbReference type="Proteomes" id="UP001642484"/>
    </source>
</evidence>
<name>A0ABP0HYQ3_9DINO</name>
<gene>
    <name evidence="1" type="ORF">CCMP2556_LOCUS3843</name>
</gene>
<accession>A0ABP0HYQ3</accession>
<evidence type="ECO:0008006" key="3">
    <source>
        <dbReference type="Google" id="ProtNLM"/>
    </source>
</evidence>
<proteinExistence type="predicted"/>